<keyword evidence="3" id="KW-1185">Reference proteome</keyword>
<feature type="compositionally biased region" description="Basic and acidic residues" evidence="1">
    <location>
        <begin position="97"/>
        <end position="109"/>
    </location>
</feature>
<feature type="compositionally biased region" description="Acidic residues" evidence="1">
    <location>
        <begin position="426"/>
        <end position="453"/>
    </location>
</feature>
<feature type="compositionally biased region" description="Acidic residues" evidence="1">
    <location>
        <begin position="402"/>
        <end position="419"/>
    </location>
</feature>
<feature type="compositionally biased region" description="Basic and acidic residues" evidence="1">
    <location>
        <begin position="45"/>
        <end position="54"/>
    </location>
</feature>
<evidence type="ECO:0000313" key="3">
    <source>
        <dbReference type="Proteomes" id="UP001221757"/>
    </source>
</evidence>
<dbReference type="AlphaFoldDB" id="A0AAD7BI44"/>
<feature type="compositionally biased region" description="Polar residues" evidence="1">
    <location>
        <begin position="167"/>
        <end position="176"/>
    </location>
</feature>
<name>A0AAD7BI44_MYCRO</name>
<feature type="compositionally biased region" description="Basic and acidic residues" evidence="1">
    <location>
        <begin position="75"/>
        <end position="89"/>
    </location>
</feature>
<evidence type="ECO:0000313" key="2">
    <source>
        <dbReference type="EMBL" id="KAJ7621663.1"/>
    </source>
</evidence>
<dbReference type="EMBL" id="JARKIE010000676">
    <property type="protein sequence ID" value="KAJ7621663.1"/>
    <property type="molecule type" value="Genomic_DNA"/>
</dbReference>
<evidence type="ECO:0000256" key="1">
    <source>
        <dbReference type="SAM" id="MobiDB-lite"/>
    </source>
</evidence>
<accession>A0AAD7BI44</accession>
<feature type="region of interest" description="Disordered" evidence="1">
    <location>
        <begin position="1"/>
        <end position="262"/>
    </location>
</feature>
<protein>
    <submittedName>
        <fullName evidence="2">Uncharacterized protein</fullName>
    </submittedName>
</protein>
<gene>
    <name evidence="2" type="ORF">B0H17DRAFT_1151823</name>
</gene>
<reference evidence="2" key="1">
    <citation type="submission" date="2023-03" db="EMBL/GenBank/DDBJ databases">
        <title>Massive genome expansion in bonnet fungi (Mycena s.s.) driven by repeated elements and novel gene families across ecological guilds.</title>
        <authorList>
            <consortium name="Lawrence Berkeley National Laboratory"/>
            <person name="Harder C.B."/>
            <person name="Miyauchi S."/>
            <person name="Viragh M."/>
            <person name="Kuo A."/>
            <person name="Thoen E."/>
            <person name="Andreopoulos B."/>
            <person name="Lu D."/>
            <person name="Skrede I."/>
            <person name="Drula E."/>
            <person name="Henrissat B."/>
            <person name="Morin E."/>
            <person name="Kohler A."/>
            <person name="Barry K."/>
            <person name="LaButti K."/>
            <person name="Morin E."/>
            <person name="Salamov A."/>
            <person name="Lipzen A."/>
            <person name="Mereny Z."/>
            <person name="Hegedus B."/>
            <person name="Baldrian P."/>
            <person name="Stursova M."/>
            <person name="Weitz H."/>
            <person name="Taylor A."/>
            <person name="Grigoriev I.V."/>
            <person name="Nagy L.G."/>
            <person name="Martin F."/>
            <person name="Kauserud H."/>
        </authorList>
    </citation>
    <scope>NUCLEOTIDE SEQUENCE</scope>
    <source>
        <strain evidence="2">CBHHK067</strain>
    </source>
</reference>
<sequence>MSRKGGQMPSIGRPATRAQNQTTHPAFDTGFRKAWRKNRTSTEILADKEKDASAKLKVAQKQKKLTSRVAEIEDDLRREDERFEAEANHPVDVALVQEHDEEHDAHEMQSDSGEDQSGVYAAEDESEDEQSDAASEVEPKKPRGRPTAVKSASKKAPKPSRSDVAAQRQTVAQSGTPKVPGPPAKRKASPRQQSTTKKTKSSKKGGLAATAQTPSSASARSMAVDSDDDDRMVKQGGPAIDDDVNERVELKQSKGKKRGKPVESVIKVTLPPKPPTLKELRNGRPKWTTNDLPLGAALRFKEDVTPLIRELMGFQNDPWARPTDDAVQDLLDMVYDEEDAPVHDVDDPVWQGLIAYRLNDWRGALAAQAIKGIQVMIDEAKKKPPPDASSSDPPATESVHPDDDDEAAAPEGSVSEDAEASAPTGSEDEDDGAAAPDDEEDEEDEDEDEDEEFDLRTPEGVAAFAEWALQVVDHTSPFHWKKWGKGVRKVGLFEGDLILYTFAAHLAAVATIPSKYPCADPPNPPVGAIILCIQAVERALRAWRTGELMLSSKPIDYFSKDHWADTTKQRNGKDVKDRRATKYVSTLRDFDDDQWHAIYETALGWVEKKKGSGSSRSSSMDASMAELESDEEDHFVLKADIRHLPLAKLAKIPLEITVPPRDPHPKSRQSFRESARGLASVQMFSLFLQFLLLGRRSFPVARRQFKCPQTTIILFHDVPHPEIA</sequence>
<dbReference type="Proteomes" id="UP001221757">
    <property type="component" value="Unassembled WGS sequence"/>
</dbReference>
<proteinExistence type="predicted"/>
<feature type="compositionally biased region" description="Low complexity" evidence="1">
    <location>
        <begin position="208"/>
        <end position="221"/>
    </location>
</feature>
<feature type="compositionally biased region" description="Acidic residues" evidence="1">
    <location>
        <begin position="122"/>
        <end position="131"/>
    </location>
</feature>
<comment type="caution">
    <text evidence="2">The sequence shown here is derived from an EMBL/GenBank/DDBJ whole genome shotgun (WGS) entry which is preliminary data.</text>
</comment>
<organism evidence="2 3">
    <name type="scientific">Mycena rosella</name>
    <name type="common">Pink bonnet</name>
    <name type="synonym">Agaricus rosellus</name>
    <dbReference type="NCBI Taxonomy" id="1033263"/>
    <lineage>
        <taxon>Eukaryota</taxon>
        <taxon>Fungi</taxon>
        <taxon>Dikarya</taxon>
        <taxon>Basidiomycota</taxon>
        <taxon>Agaricomycotina</taxon>
        <taxon>Agaricomycetes</taxon>
        <taxon>Agaricomycetidae</taxon>
        <taxon>Agaricales</taxon>
        <taxon>Marasmiineae</taxon>
        <taxon>Mycenaceae</taxon>
        <taxon>Mycena</taxon>
    </lineage>
</organism>
<feature type="region of interest" description="Disordered" evidence="1">
    <location>
        <begin position="381"/>
        <end position="455"/>
    </location>
</feature>